<comment type="caution">
    <text evidence="8">The sequence shown here is derived from an EMBL/GenBank/DDBJ whole genome shotgun (WGS) entry which is preliminary data.</text>
</comment>
<feature type="region of interest" description="Disordered" evidence="6">
    <location>
        <begin position="80"/>
        <end position="99"/>
    </location>
</feature>
<dbReference type="PROSITE" id="PS00108">
    <property type="entry name" value="PROTEIN_KINASE_ST"/>
    <property type="match status" value="1"/>
</dbReference>
<evidence type="ECO:0000256" key="1">
    <source>
        <dbReference type="ARBA" id="ARBA00022679"/>
    </source>
</evidence>
<dbReference type="InterPro" id="IPR016187">
    <property type="entry name" value="CTDL_fold"/>
</dbReference>
<dbReference type="PANTHER" id="PTHR43289:SF6">
    <property type="entry name" value="SERINE_THREONINE-PROTEIN KINASE NEKL-3"/>
    <property type="match status" value="1"/>
</dbReference>
<keyword evidence="2 5" id="KW-0547">Nucleotide-binding</keyword>
<dbReference type="Pfam" id="PF03781">
    <property type="entry name" value="FGE-sulfatase"/>
    <property type="match status" value="1"/>
</dbReference>
<evidence type="ECO:0000313" key="9">
    <source>
        <dbReference type="Proteomes" id="UP000190018"/>
    </source>
</evidence>
<dbReference type="PROSITE" id="PS00107">
    <property type="entry name" value="PROTEIN_KINASE_ATP"/>
    <property type="match status" value="1"/>
</dbReference>
<dbReference type="PROSITE" id="PS50011">
    <property type="entry name" value="PROTEIN_KINASE_DOM"/>
    <property type="match status" value="1"/>
</dbReference>
<evidence type="ECO:0000256" key="2">
    <source>
        <dbReference type="ARBA" id="ARBA00022741"/>
    </source>
</evidence>
<feature type="region of interest" description="Disordered" evidence="6">
    <location>
        <begin position="1148"/>
        <end position="1169"/>
    </location>
</feature>
<accession>A0ABX3M5N2</accession>
<dbReference type="Gene3D" id="3.30.200.20">
    <property type="entry name" value="Phosphorylase Kinase, domain 1"/>
    <property type="match status" value="1"/>
</dbReference>
<gene>
    <name evidence="8" type="ORF">Xant_00025</name>
</gene>
<dbReference type="Gene3D" id="1.10.510.10">
    <property type="entry name" value="Transferase(Phosphotransferase) domain 1"/>
    <property type="match status" value="1"/>
</dbReference>
<keyword evidence="3 8" id="KW-0418">Kinase</keyword>
<feature type="region of interest" description="Disordered" evidence="6">
    <location>
        <begin position="948"/>
        <end position="1010"/>
    </location>
</feature>
<feature type="binding site" evidence="5">
    <location>
        <position position="225"/>
    </location>
    <ligand>
        <name>ATP</name>
        <dbReference type="ChEBI" id="CHEBI:30616"/>
    </ligand>
</feature>
<dbReference type="Proteomes" id="UP000190018">
    <property type="component" value="Unassembled WGS sequence"/>
</dbReference>
<protein>
    <submittedName>
        <fullName evidence="8">Protein kinase</fullName>
    </submittedName>
</protein>
<feature type="compositionally biased region" description="Low complexity" evidence="6">
    <location>
        <begin position="959"/>
        <end position="968"/>
    </location>
</feature>
<feature type="compositionally biased region" description="Gly residues" evidence="6">
    <location>
        <begin position="149"/>
        <end position="159"/>
    </location>
</feature>
<organism evidence="8 9">
    <name type="scientific">Xanthomonas cissicola</name>
    <dbReference type="NCBI Taxonomy" id="86186"/>
    <lineage>
        <taxon>Bacteria</taxon>
        <taxon>Pseudomonadati</taxon>
        <taxon>Pseudomonadota</taxon>
        <taxon>Gammaproteobacteria</taxon>
        <taxon>Lysobacterales</taxon>
        <taxon>Lysobacteraceae</taxon>
        <taxon>Xanthomonas</taxon>
    </lineage>
</organism>
<dbReference type="InterPro" id="IPR042095">
    <property type="entry name" value="SUMF_sf"/>
</dbReference>
<name>A0ABX3M5N2_9XANT</name>
<sequence>MHEDTATVTELVTAMRRGALDLNAVLAALGRRAAVPEAEYRAGVETLWTLQRQHLLDDATVTTLVSRLDALRDRAPAIAPAPAPSAAQEPTPTPTVVDDDATVVMPQPGPARMAENDITRVQPAQPVSGDAPSLTSLGLATHPNLGTQTGTGTGTGTGTAGTASLSSWQHLAEAAGGDHAGVGSLLKGRFQLERELGRGGMGVVYLARDERKVEARDRDPWLAVKVLSDEFRRHPDALVALQREARRSQKLAHDNIVRVYDFDKDRTLVFITMEYIDGCDLKTLIREQAYNGMPLKQAWPLIDGMGRALMRAHAAGIVHSDFKPGNVMVTRDDVAKVFDFGIARAGKHAAEVAGEQTVFDAATLGALTPAYASLEMIRGQAPTPADDLYALGCVCFELLTGKHPFDKLSAEVALREGRRPRPVPGLTRRQYATLCAAVAFPAAQRLTRVDQLLDGLRQVPLRERALPMIGYGATALALVGVGGWGASRYLHQRHLDEVIARFGAQDPQHYRDETQAMQALSSLSADDRRRVLMDRSDLIEDFLLRRLDALWNPANGRDDYRGALQVFALRDRLRLYSPALDARRQAIEREKNQRLNALDTTLNRQLDAGLLFRTQPDNALATLDQVRRIDPGSSLLRHSALEVRLDAAIAEAVAAGQLTTARTEVEQARAAFPDSLRLQLRSAEVGVAEQQVRRTPVAATPRDADSARTALAADLANPSTDPAWRARIDAELAALPAAERSSQGSALAEAISTAVAAQSDPAQLAGAQALVDFGLGLAPRSASLLAQRMRLQTLEHQFEQALARESAEAELAARIESLRRAAAANDLGKTRDALARIRTLQPGHPLLRSEGPQLLSQVYRNAAGDAFAQGRYAQAVDLLRQGLQTLGQRAELRSAQTRYAVAAAVMTAGALPPSERQQLAGRLQTLYRTDATALAQLEAQMKAAGQLPEGSLSARLQRAPAADAPADDSVPPGSATGTATPAVGAKPARDKSAARPAAATPTTARDPSTAAALPANVDDADSLPPVPTGPDPCAGLAGRGAACFDTLGQTRAPMLVVIPAIAGGKPYALSRGEVAVADFNLFCQATGRCTAQAAATPELARAPVRNISLTLAQAYLRWLTIGSGGWRYRLPSDAEWLHAAQAASNWRQAEDSNCVPPNASAGDAARAPVSARGRDANPWGLINLTGNVWEWVSTGTGVQARGGSFSSYWSDCTVQASRADNGSAQPDVGLRVLRELP</sequence>
<dbReference type="InterPro" id="IPR008271">
    <property type="entry name" value="Ser/Thr_kinase_AS"/>
</dbReference>
<feature type="region of interest" description="Disordered" evidence="6">
    <location>
        <begin position="138"/>
        <end position="162"/>
    </location>
</feature>
<feature type="compositionally biased region" description="Low complexity" evidence="6">
    <location>
        <begin position="994"/>
        <end position="1010"/>
    </location>
</feature>
<dbReference type="RefSeq" id="WP_078588651.1">
    <property type="nucleotide sequence ID" value="NZ_LOJT01000001.1"/>
</dbReference>
<dbReference type="InterPro" id="IPR000719">
    <property type="entry name" value="Prot_kinase_dom"/>
</dbReference>
<evidence type="ECO:0000259" key="7">
    <source>
        <dbReference type="PROSITE" id="PS50011"/>
    </source>
</evidence>
<dbReference type="GO" id="GO:0016301">
    <property type="term" value="F:kinase activity"/>
    <property type="evidence" value="ECO:0007669"/>
    <property type="project" value="UniProtKB-KW"/>
</dbReference>
<dbReference type="Pfam" id="PF00069">
    <property type="entry name" value="Pkinase"/>
    <property type="match status" value="1"/>
</dbReference>
<keyword evidence="9" id="KW-1185">Reference proteome</keyword>
<dbReference type="EMBL" id="LOJT01000001">
    <property type="protein sequence ID" value="OOW76322.1"/>
    <property type="molecule type" value="Genomic_DNA"/>
</dbReference>
<evidence type="ECO:0000256" key="3">
    <source>
        <dbReference type="ARBA" id="ARBA00022777"/>
    </source>
</evidence>
<dbReference type="InterPro" id="IPR005532">
    <property type="entry name" value="SUMF_dom"/>
</dbReference>
<dbReference type="CDD" id="cd14014">
    <property type="entry name" value="STKc_PknB_like"/>
    <property type="match status" value="1"/>
</dbReference>
<reference evidence="8 9" key="1">
    <citation type="submission" date="2015-12" db="EMBL/GenBank/DDBJ databases">
        <authorList>
            <person name="Bansal K."/>
            <person name="Midha S."/>
            <person name="Patil P.B."/>
        </authorList>
    </citation>
    <scope>NUCLEOTIDE SEQUENCE [LARGE SCALE GENOMIC DNA]</scope>
    <source>
        <strain evidence="8 9">LMG21719</strain>
    </source>
</reference>
<dbReference type="SUPFAM" id="SSF56112">
    <property type="entry name" value="Protein kinase-like (PK-like)"/>
    <property type="match status" value="1"/>
</dbReference>
<feature type="domain" description="Protein kinase" evidence="7">
    <location>
        <begin position="190"/>
        <end position="523"/>
    </location>
</feature>
<dbReference type="PANTHER" id="PTHR43289">
    <property type="entry name" value="MITOGEN-ACTIVATED PROTEIN KINASE KINASE KINASE 20-RELATED"/>
    <property type="match status" value="1"/>
</dbReference>
<dbReference type="InterPro" id="IPR017441">
    <property type="entry name" value="Protein_kinase_ATP_BS"/>
</dbReference>
<dbReference type="Gene3D" id="3.90.1580.10">
    <property type="entry name" value="paralog of FGE (formylglycine-generating enzyme)"/>
    <property type="match status" value="1"/>
</dbReference>
<evidence type="ECO:0000256" key="5">
    <source>
        <dbReference type="PROSITE-ProRule" id="PRU10141"/>
    </source>
</evidence>
<evidence type="ECO:0000313" key="8">
    <source>
        <dbReference type="EMBL" id="OOW76322.1"/>
    </source>
</evidence>
<dbReference type="InterPro" id="IPR011009">
    <property type="entry name" value="Kinase-like_dom_sf"/>
</dbReference>
<evidence type="ECO:0000256" key="6">
    <source>
        <dbReference type="SAM" id="MobiDB-lite"/>
    </source>
</evidence>
<keyword evidence="4 5" id="KW-0067">ATP-binding</keyword>
<evidence type="ECO:0000256" key="4">
    <source>
        <dbReference type="ARBA" id="ARBA00022840"/>
    </source>
</evidence>
<dbReference type="SUPFAM" id="SSF56436">
    <property type="entry name" value="C-type lectin-like"/>
    <property type="match status" value="1"/>
</dbReference>
<proteinExistence type="predicted"/>
<keyword evidence="1" id="KW-0808">Transferase</keyword>